<name>A0A067Q7P0_9AGAM</name>
<dbReference type="STRING" id="933084.A0A067Q7P0"/>
<dbReference type="PANTHER" id="PTHR10252">
    <property type="entry name" value="HISTONE-LIKE TRANSCRIPTION FACTOR CCAAT-RELATED"/>
    <property type="match status" value="1"/>
</dbReference>
<feature type="region of interest" description="Disordered" evidence="3">
    <location>
        <begin position="1"/>
        <end position="37"/>
    </location>
</feature>
<keyword evidence="6" id="KW-1185">Reference proteome</keyword>
<gene>
    <name evidence="5" type="ORF">JAAARDRAFT_189555</name>
</gene>
<feature type="region of interest" description="Disordered" evidence="3">
    <location>
        <begin position="126"/>
        <end position="148"/>
    </location>
</feature>
<keyword evidence="2" id="KW-0539">Nucleus</keyword>
<dbReference type="SUPFAM" id="SSF47113">
    <property type="entry name" value="Histone-fold"/>
    <property type="match status" value="1"/>
</dbReference>
<dbReference type="AlphaFoldDB" id="A0A067Q7P0"/>
<dbReference type="Pfam" id="PF00808">
    <property type="entry name" value="CBFD_NFYB_HMF"/>
    <property type="match status" value="1"/>
</dbReference>
<dbReference type="InterPro" id="IPR009072">
    <property type="entry name" value="Histone-fold"/>
</dbReference>
<dbReference type="HOGENOM" id="CLU_045277_12_0_1"/>
<dbReference type="InterPro" id="IPR003958">
    <property type="entry name" value="CBFA_NFYB_domain"/>
</dbReference>
<accession>A0A067Q7P0</accession>
<evidence type="ECO:0000256" key="2">
    <source>
        <dbReference type="ARBA" id="ARBA00023242"/>
    </source>
</evidence>
<dbReference type="GO" id="GO:0008623">
    <property type="term" value="C:CHRAC"/>
    <property type="evidence" value="ECO:0007669"/>
    <property type="project" value="TreeGrafter"/>
</dbReference>
<dbReference type="Gene3D" id="1.10.20.10">
    <property type="entry name" value="Histone, subunit A"/>
    <property type="match status" value="1"/>
</dbReference>
<feature type="compositionally biased region" description="Basic and acidic residues" evidence="3">
    <location>
        <begin position="28"/>
        <end position="37"/>
    </location>
</feature>
<dbReference type="EMBL" id="KL197711">
    <property type="protein sequence ID" value="KDQ62200.1"/>
    <property type="molecule type" value="Genomic_DNA"/>
</dbReference>
<organism evidence="5 6">
    <name type="scientific">Jaapia argillacea MUCL 33604</name>
    <dbReference type="NCBI Taxonomy" id="933084"/>
    <lineage>
        <taxon>Eukaryota</taxon>
        <taxon>Fungi</taxon>
        <taxon>Dikarya</taxon>
        <taxon>Basidiomycota</taxon>
        <taxon>Agaricomycotina</taxon>
        <taxon>Agaricomycetes</taxon>
        <taxon>Agaricomycetidae</taxon>
        <taxon>Jaapiales</taxon>
        <taxon>Jaapiaceae</taxon>
        <taxon>Jaapia</taxon>
    </lineage>
</organism>
<evidence type="ECO:0000259" key="4">
    <source>
        <dbReference type="Pfam" id="PF00808"/>
    </source>
</evidence>
<comment type="subcellular location">
    <subcellularLocation>
        <location evidence="1">Nucleus</location>
    </subcellularLocation>
</comment>
<sequence length="189" mass="20809">MSSPTQPDDIVEGDTPVDGPTRPQAADAQKKKEPAELVRHPGKSVFPVSRVQKILKADRDLPTVSKEAVFLISLATEEFIKRLSQASHNAAARRNRTTVTQEDIAGVVERVDEFQFLDDIILPPKKMKSTSRHKPKALQQAEEQPKAAPTMLDHLFVNTKQSGLSEDDSQAVVMNEDGTMSLVDSQPLS</sequence>
<feature type="compositionally biased region" description="Basic residues" evidence="3">
    <location>
        <begin position="126"/>
        <end position="136"/>
    </location>
</feature>
<evidence type="ECO:0000313" key="5">
    <source>
        <dbReference type="EMBL" id="KDQ62200.1"/>
    </source>
</evidence>
<reference evidence="6" key="1">
    <citation type="journal article" date="2014" name="Proc. Natl. Acad. Sci. U.S.A.">
        <title>Extensive sampling of basidiomycete genomes demonstrates inadequacy of the white-rot/brown-rot paradigm for wood decay fungi.</title>
        <authorList>
            <person name="Riley R."/>
            <person name="Salamov A.A."/>
            <person name="Brown D.W."/>
            <person name="Nagy L.G."/>
            <person name="Floudas D."/>
            <person name="Held B.W."/>
            <person name="Levasseur A."/>
            <person name="Lombard V."/>
            <person name="Morin E."/>
            <person name="Otillar R."/>
            <person name="Lindquist E.A."/>
            <person name="Sun H."/>
            <person name="LaButti K.M."/>
            <person name="Schmutz J."/>
            <person name="Jabbour D."/>
            <person name="Luo H."/>
            <person name="Baker S.E."/>
            <person name="Pisabarro A.G."/>
            <person name="Walton J.D."/>
            <person name="Blanchette R.A."/>
            <person name="Henrissat B."/>
            <person name="Martin F."/>
            <person name="Cullen D."/>
            <person name="Hibbett D.S."/>
            <person name="Grigoriev I.V."/>
        </authorList>
    </citation>
    <scope>NUCLEOTIDE SEQUENCE [LARGE SCALE GENOMIC DNA]</scope>
    <source>
        <strain evidence="6">MUCL 33604</strain>
    </source>
</reference>
<dbReference type="Proteomes" id="UP000027265">
    <property type="component" value="Unassembled WGS sequence"/>
</dbReference>
<dbReference type="OrthoDB" id="636685at2759"/>
<dbReference type="InParanoid" id="A0A067Q7P0"/>
<dbReference type="GO" id="GO:0046982">
    <property type="term" value="F:protein heterodimerization activity"/>
    <property type="evidence" value="ECO:0007669"/>
    <property type="project" value="InterPro"/>
</dbReference>
<dbReference type="CDD" id="cd23645">
    <property type="entry name" value="HFD_Dpb3-like"/>
    <property type="match status" value="1"/>
</dbReference>
<dbReference type="PANTHER" id="PTHR10252:SF54">
    <property type="entry name" value="CHROMATIN ACCESSIBILITY COMPLEX PROTEIN 1"/>
    <property type="match status" value="1"/>
</dbReference>
<feature type="domain" description="Transcription factor CBF/NF-Y/archaeal histone" evidence="4">
    <location>
        <begin position="46"/>
        <end position="107"/>
    </location>
</feature>
<dbReference type="InterPro" id="IPR050568">
    <property type="entry name" value="Transcr_DNA_Rep_Reg"/>
</dbReference>
<dbReference type="GO" id="GO:0006261">
    <property type="term" value="P:DNA-templated DNA replication"/>
    <property type="evidence" value="ECO:0007669"/>
    <property type="project" value="TreeGrafter"/>
</dbReference>
<proteinExistence type="predicted"/>
<protein>
    <recommendedName>
        <fullName evidence="4">Transcription factor CBF/NF-Y/archaeal histone domain-containing protein</fullName>
    </recommendedName>
</protein>
<evidence type="ECO:0000256" key="1">
    <source>
        <dbReference type="ARBA" id="ARBA00004123"/>
    </source>
</evidence>
<dbReference type="FunCoup" id="A0A067Q7P0">
    <property type="interactions" value="161"/>
</dbReference>
<evidence type="ECO:0000256" key="3">
    <source>
        <dbReference type="SAM" id="MobiDB-lite"/>
    </source>
</evidence>
<evidence type="ECO:0000313" key="6">
    <source>
        <dbReference type="Proteomes" id="UP000027265"/>
    </source>
</evidence>